<dbReference type="NCBIfam" id="TIGR00700">
    <property type="entry name" value="GABAtrnsam"/>
    <property type="match status" value="1"/>
</dbReference>
<keyword evidence="4 7" id="KW-0808">Transferase</keyword>
<evidence type="ECO:0000256" key="3">
    <source>
        <dbReference type="ARBA" id="ARBA00022576"/>
    </source>
</evidence>
<proteinExistence type="inferred from homology"/>
<dbReference type="InterPro" id="IPR015421">
    <property type="entry name" value="PyrdxlP-dep_Trfase_major"/>
</dbReference>
<evidence type="ECO:0000256" key="2">
    <source>
        <dbReference type="ARBA" id="ARBA00008954"/>
    </source>
</evidence>
<dbReference type="Proteomes" id="UP000273675">
    <property type="component" value="Unassembled WGS sequence"/>
</dbReference>
<dbReference type="AlphaFoldDB" id="A0A495D6C3"/>
<dbReference type="Gene3D" id="3.90.1150.10">
    <property type="entry name" value="Aspartate Aminotransferase, domain 1"/>
    <property type="match status" value="1"/>
</dbReference>
<dbReference type="GO" id="GO:0042802">
    <property type="term" value="F:identical protein binding"/>
    <property type="evidence" value="ECO:0007669"/>
    <property type="project" value="TreeGrafter"/>
</dbReference>
<comment type="caution">
    <text evidence="7">The sequence shown here is derived from an EMBL/GenBank/DDBJ whole genome shotgun (WGS) entry which is preliminary data.</text>
</comment>
<dbReference type="Pfam" id="PF00202">
    <property type="entry name" value="Aminotran_3"/>
    <property type="match status" value="1"/>
</dbReference>
<dbReference type="EMBL" id="RBIM01000004">
    <property type="protein sequence ID" value="RKQ96520.1"/>
    <property type="molecule type" value="Genomic_DNA"/>
</dbReference>
<dbReference type="PROSITE" id="PS00600">
    <property type="entry name" value="AA_TRANSFER_CLASS_3"/>
    <property type="match status" value="1"/>
</dbReference>
<keyword evidence="5 6" id="KW-0663">Pyridoxal phosphate</keyword>
<dbReference type="FunFam" id="3.40.640.10:FF:000013">
    <property type="entry name" value="4-aminobutyrate aminotransferase"/>
    <property type="match status" value="1"/>
</dbReference>
<dbReference type="OrthoDB" id="9801834at2"/>
<gene>
    <name evidence="7" type="ORF">C7435_1850</name>
</gene>
<dbReference type="Gene3D" id="3.40.640.10">
    <property type="entry name" value="Type I PLP-dependent aspartate aminotransferase-like (Major domain)"/>
    <property type="match status" value="1"/>
</dbReference>
<evidence type="ECO:0000256" key="1">
    <source>
        <dbReference type="ARBA" id="ARBA00001933"/>
    </source>
</evidence>
<dbReference type="InterPro" id="IPR015424">
    <property type="entry name" value="PyrdxlP-dep_Trfase"/>
</dbReference>
<dbReference type="GO" id="GO:0034386">
    <property type="term" value="F:4-aminobutyrate:2-oxoglutarate transaminase activity"/>
    <property type="evidence" value="ECO:0007669"/>
    <property type="project" value="InterPro"/>
</dbReference>
<dbReference type="InterPro" id="IPR050103">
    <property type="entry name" value="Class-III_PLP-dep_AT"/>
</dbReference>
<dbReference type="RefSeq" id="WP_121211064.1">
    <property type="nucleotide sequence ID" value="NZ_RBIM01000004.1"/>
</dbReference>
<evidence type="ECO:0000256" key="6">
    <source>
        <dbReference type="RuleBase" id="RU003560"/>
    </source>
</evidence>
<organism evidence="7 8">
    <name type="scientific">Maricaulis maris</name>
    <dbReference type="NCBI Taxonomy" id="74318"/>
    <lineage>
        <taxon>Bacteria</taxon>
        <taxon>Pseudomonadati</taxon>
        <taxon>Pseudomonadota</taxon>
        <taxon>Alphaproteobacteria</taxon>
        <taxon>Maricaulales</taxon>
        <taxon>Maricaulaceae</taxon>
        <taxon>Maricaulis</taxon>
    </lineage>
</organism>
<evidence type="ECO:0000313" key="8">
    <source>
        <dbReference type="Proteomes" id="UP000273675"/>
    </source>
</evidence>
<comment type="cofactor">
    <cofactor evidence="1">
        <name>pyridoxal 5'-phosphate</name>
        <dbReference type="ChEBI" id="CHEBI:597326"/>
    </cofactor>
</comment>
<dbReference type="SUPFAM" id="SSF53383">
    <property type="entry name" value="PLP-dependent transferases"/>
    <property type="match status" value="1"/>
</dbReference>
<dbReference type="PIRSF" id="PIRSF000521">
    <property type="entry name" value="Transaminase_4ab_Lys_Orn"/>
    <property type="match status" value="1"/>
</dbReference>
<sequence>MENATLWSRREAAIPRGLGMMHQVFAARAENAEIWDVEGRRFLDFAAGIAVTNTGHNHPAVKAAVMAQLENFSHVCAQVTPYESYVRLAERLNEAAPGDTPKKTIFLTTGAEAVENAVKIARAATGRPGIIAFGGGFHGRTMMGMALTGKVVPYKTGFGPFPGDIHHVPFPAPYLGISEDDSLLALERLFKADIDASRVAAMIIEPVQGEGGFYAASPAFMRALRDVCDRHGMLLIVDEIQSGFARTGAMFAVNHAGIEPDLMTVAKAMAGGFPISGVIGKAAIMDAANPGGLGGTYGGSPLGCAAGLAVLDTIEAEGLCERAIEIGDRIVRRCEAIRQADTGLGDVRTVGAMSAVEFVVDGDASKPDAARTGRVVAEARARGLLLLSCGVRGNVVRFLPPLTIPFDQLDEGLDVFEAAVSAA</sequence>
<dbReference type="GO" id="GO:0030170">
    <property type="term" value="F:pyridoxal phosphate binding"/>
    <property type="evidence" value="ECO:0007669"/>
    <property type="project" value="InterPro"/>
</dbReference>
<evidence type="ECO:0000313" key="7">
    <source>
        <dbReference type="EMBL" id="RKQ96520.1"/>
    </source>
</evidence>
<dbReference type="InterPro" id="IPR005814">
    <property type="entry name" value="Aminotrans_3"/>
</dbReference>
<name>A0A495D6C3_9PROT</name>
<dbReference type="InterPro" id="IPR004632">
    <property type="entry name" value="4NH2But_aminotransferase_bac"/>
</dbReference>
<keyword evidence="3 7" id="KW-0032">Aminotransferase</keyword>
<reference evidence="7 8" key="1">
    <citation type="submission" date="2018-10" db="EMBL/GenBank/DDBJ databases">
        <title>Genomic Encyclopedia of Type Strains, Phase IV (KMG-IV): sequencing the most valuable type-strain genomes for metagenomic binning, comparative biology and taxonomic classification.</title>
        <authorList>
            <person name="Goeker M."/>
        </authorList>
    </citation>
    <scope>NUCLEOTIDE SEQUENCE [LARGE SCALE GENOMIC DNA]</scope>
    <source>
        <strain evidence="7 8">DSM 4734</strain>
    </source>
</reference>
<dbReference type="InterPro" id="IPR049704">
    <property type="entry name" value="Aminotrans_3_PPA_site"/>
</dbReference>
<accession>A0A495D6C3</accession>
<dbReference type="CDD" id="cd00610">
    <property type="entry name" value="OAT_like"/>
    <property type="match status" value="1"/>
</dbReference>
<protein>
    <submittedName>
        <fullName evidence="7">4-aminobutyrate aminotransferase/(S)-3-amino-2-methylpropionate transaminase</fullName>
    </submittedName>
</protein>
<dbReference type="GO" id="GO:0009448">
    <property type="term" value="P:gamma-aminobutyric acid metabolic process"/>
    <property type="evidence" value="ECO:0007669"/>
    <property type="project" value="InterPro"/>
</dbReference>
<evidence type="ECO:0000256" key="5">
    <source>
        <dbReference type="ARBA" id="ARBA00022898"/>
    </source>
</evidence>
<dbReference type="InterPro" id="IPR015422">
    <property type="entry name" value="PyrdxlP-dep_Trfase_small"/>
</dbReference>
<comment type="similarity">
    <text evidence="2 6">Belongs to the class-III pyridoxal-phosphate-dependent aminotransferase family.</text>
</comment>
<evidence type="ECO:0000256" key="4">
    <source>
        <dbReference type="ARBA" id="ARBA00022679"/>
    </source>
</evidence>
<dbReference type="PANTHER" id="PTHR11986">
    <property type="entry name" value="AMINOTRANSFERASE CLASS III"/>
    <property type="match status" value="1"/>
</dbReference>